<evidence type="ECO:0000256" key="1">
    <source>
        <dbReference type="SAM" id="MobiDB-lite"/>
    </source>
</evidence>
<reference evidence="2 3" key="1">
    <citation type="journal article" date="2019" name="Plant Biotechnol. J.">
        <title>The red bayberry genome and genetic basis of sex determination.</title>
        <authorList>
            <person name="Jia H.M."/>
            <person name="Jia H.J."/>
            <person name="Cai Q.L."/>
            <person name="Wang Y."/>
            <person name="Zhao H.B."/>
            <person name="Yang W.F."/>
            <person name="Wang G.Y."/>
            <person name="Li Y.H."/>
            <person name="Zhan D.L."/>
            <person name="Shen Y.T."/>
            <person name="Niu Q.F."/>
            <person name="Chang L."/>
            <person name="Qiu J."/>
            <person name="Zhao L."/>
            <person name="Xie H.B."/>
            <person name="Fu W.Y."/>
            <person name="Jin J."/>
            <person name="Li X.W."/>
            <person name="Jiao Y."/>
            <person name="Zhou C.C."/>
            <person name="Tu T."/>
            <person name="Chai C.Y."/>
            <person name="Gao J.L."/>
            <person name="Fan L.J."/>
            <person name="van de Weg E."/>
            <person name="Wang J.Y."/>
            <person name="Gao Z.S."/>
        </authorList>
    </citation>
    <scope>NUCLEOTIDE SEQUENCE [LARGE SCALE GENOMIC DNA]</scope>
    <source>
        <tissue evidence="2">Leaves</tissue>
    </source>
</reference>
<proteinExistence type="predicted"/>
<accession>A0A6A1WIQ0</accession>
<keyword evidence="3" id="KW-1185">Reference proteome</keyword>
<feature type="region of interest" description="Disordered" evidence="1">
    <location>
        <begin position="1"/>
        <end position="42"/>
    </location>
</feature>
<dbReference type="OrthoDB" id="1837773at2759"/>
<protein>
    <submittedName>
        <fullName evidence="2">Uncharacterized protein</fullName>
    </submittedName>
</protein>
<dbReference type="Proteomes" id="UP000516437">
    <property type="component" value="Chromosome 2"/>
</dbReference>
<evidence type="ECO:0000313" key="2">
    <source>
        <dbReference type="EMBL" id="KAB1222750.1"/>
    </source>
</evidence>
<name>A0A6A1WIQ0_9ROSI</name>
<dbReference type="EMBL" id="RXIC02000020">
    <property type="protein sequence ID" value="KAB1222750.1"/>
    <property type="molecule type" value="Genomic_DNA"/>
</dbReference>
<comment type="caution">
    <text evidence="2">The sequence shown here is derived from an EMBL/GenBank/DDBJ whole genome shotgun (WGS) entry which is preliminary data.</text>
</comment>
<organism evidence="2 3">
    <name type="scientific">Morella rubra</name>
    <name type="common">Chinese bayberry</name>
    <dbReference type="NCBI Taxonomy" id="262757"/>
    <lineage>
        <taxon>Eukaryota</taxon>
        <taxon>Viridiplantae</taxon>
        <taxon>Streptophyta</taxon>
        <taxon>Embryophyta</taxon>
        <taxon>Tracheophyta</taxon>
        <taxon>Spermatophyta</taxon>
        <taxon>Magnoliopsida</taxon>
        <taxon>eudicotyledons</taxon>
        <taxon>Gunneridae</taxon>
        <taxon>Pentapetalae</taxon>
        <taxon>rosids</taxon>
        <taxon>fabids</taxon>
        <taxon>Fagales</taxon>
        <taxon>Myricaceae</taxon>
        <taxon>Morella</taxon>
    </lineage>
</organism>
<dbReference type="AlphaFoldDB" id="A0A6A1WIQ0"/>
<gene>
    <name evidence="2" type="ORF">CJ030_MR2G026844</name>
</gene>
<sequence>MSGVKCMRTSRTEGDRHPRSSRPNQNDHRVAVDASEDAAGARERPMTLADFDKLMYRSSIAPLSLLKMKMRYSCQCVMSSSLSSDVIVDYLVCEQPETPCFPGTPLTDEERMSDQNLWTIMTEETSTCVGSLIKQSEFTLFWWMMHLVKYMLLVGQQTRIDLSLYMYNLIVDDAWSMHGTGLPYGVFMTNFLIDRGVVVNDTKLRTPISSALNKAMLSRSKR</sequence>
<evidence type="ECO:0000313" key="3">
    <source>
        <dbReference type="Proteomes" id="UP000516437"/>
    </source>
</evidence>